<dbReference type="OMA" id="STCCAVH"/>
<accession>T1KPT9</accession>
<evidence type="ECO:0000313" key="2">
    <source>
        <dbReference type="EnsemblMetazoa" id="tetur17g01700.1"/>
    </source>
</evidence>
<dbReference type="EMBL" id="CAEY01000339">
    <property type="status" value="NOT_ANNOTATED_CDS"/>
    <property type="molecule type" value="Genomic_DNA"/>
</dbReference>
<dbReference type="EnsemblMetazoa" id="tetur17g01700.1">
    <property type="protein sequence ID" value="tetur17g01700.1"/>
    <property type="gene ID" value="tetur17g01700"/>
</dbReference>
<dbReference type="OrthoDB" id="6499567at2759"/>
<keyword evidence="1" id="KW-0732">Signal</keyword>
<proteinExistence type="predicted"/>
<organism evidence="2 3">
    <name type="scientific">Tetranychus urticae</name>
    <name type="common">Two-spotted spider mite</name>
    <dbReference type="NCBI Taxonomy" id="32264"/>
    <lineage>
        <taxon>Eukaryota</taxon>
        <taxon>Metazoa</taxon>
        <taxon>Ecdysozoa</taxon>
        <taxon>Arthropoda</taxon>
        <taxon>Chelicerata</taxon>
        <taxon>Arachnida</taxon>
        <taxon>Acari</taxon>
        <taxon>Acariformes</taxon>
        <taxon>Trombidiformes</taxon>
        <taxon>Prostigmata</taxon>
        <taxon>Eleutherengona</taxon>
        <taxon>Raphignathae</taxon>
        <taxon>Tetranychoidea</taxon>
        <taxon>Tetranychidae</taxon>
        <taxon>Tetranychus</taxon>
    </lineage>
</organism>
<evidence type="ECO:0000313" key="3">
    <source>
        <dbReference type="Proteomes" id="UP000015104"/>
    </source>
</evidence>
<protein>
    <recommendedName>
        <fullName evidence="4">DUF19 domain-containing protein</fullName>
    </recommendedName>
</protein>
<evidence type="ECO:0000256" key="1">
    <source>
        <dbReference type="SAM" id="SignalP"/>
    </source>
</evidence>
<keyword evidence="3" id="KW-1185">Reference proteome</keyword>
<dbReference type="HOGENOM" id="CLU_096218_0_0_1"/>
<dbReference type="Proteomes" id="UP000015104">
    <property type="component" value="Unassembled WGS sequence"/>
</dbReference>
<name>T1KPT9_TETUR</name>
<gene>
    <name evidence="2" type="primary">107366297</name>
</gene>
<evidence type="ECO:0008006" key="4">
    <source>
        <dbReference type="Google" id="ProtNLM"/>
    </source>
</evidence>
<sequence>MESKLFVLALFFCVSFAFVSAQRSKNCDQTLIEADKCLKRLLYVGDWNLTIIRNEADLVAHCRDTKKDMACIKRYQKCLNSFPREVFNLMSRNARQLNKERCEDAKGKAEFLKHIKCLDNSTISVNMCMDKVIVLLDYIANNIKGDRDAMLGSTCCAVHLGLSCFTEKVNENCAKKTGPETSVYVTAKVNQMVADVFDLACAKVPDVASCDKSNPELMKTYRSIIAPSANIKRQQISPLIPLMKVVKKIEL</sequence>
<dbReference type="PANTHER" id="PTHR33964">
    <property type="entry name" value="RE45066P-RELATED"/>
    <property type="match status" value="1"/>
</dbReference>
<feature type="signal peptide" evidence="1">
    <location>
        <begin position="1"/>
        <end position="21"/>
    </location>
</feature>
<feature type="chain" id="PRO_5004591813" description="DUF19 domain-containing protein" evidence="1">
    <location>
        <begin position="22"/>
        <end position="251"/>
    </location>
</feature>
<dbReference type="PANTHER" id="PTHR33964:SF1">
    <property type="entry name" value="RE45066P"/>
    <property type="match status" value="1"/>
</dbReference>
<dbReference type="KEGG" id="tut:107366297"/>
<dbReference type="AlphaFoldDB" id="T1KPT9"/>
<reference evidence="2" key="2">
    <citation type="submission" date="2015-06" db="UniProtKB">
        <authorList>
            <consortium name="EnsemblMetazoa"/>
        </authorList>
    </citation>
    <scope>IDENTIFICATION</scope>
</reference>
<reference evidence="3" key="1">
    <citation type="submission" date="2011-08" db="EMBL/GenBank/DDBJ databases">
        <authorList>
            <person name="Rombauts S."/>
        </authorList>
    </citation>
    <scope>NUCLEOTIDE SEQUENCE</scope>
    <source>
        <strain evidence="3">London</strain>
    </source>
</reference>